<dbReference type="RefSeq" id="WP_147088737.1">
    <property type="nucleotide sequence ID" value="NZ_BAABJD010000002.1"/>
</dbReference>
<dbReference type="OrthoDB" id="9793014at2"/>
<dbReference type="Pfam" id="PF13419">
    <property type="entry name" value="HAD_2"/>
    <property type="match status" value="1"/>
</dbReference>
<dbReference type="Gene3D" id="1.10.150.240">
    <property type="entry name" value="Putative phosphatase, domain 2"/>
    <property type="match status" value="1"/>
</dbReference>
<protein>
    <recommendedName>
        <fullName evidence="4">phosphoglycolate phosphatase</fullName>
        <ecNumber evidence="4">3.1.3.18</ecNumber>
    </recommendedName>
</protein>
<gene>
    <name evidence="5" type="ORF">FRF71_00660</name>
</gene>
<dbReference type="KEGG" id="ngf:FRF71_00660"/>
<evidence type="ECO:0000256" key="4">
    <source>
        <dbReference type="ARBA" id="ARBA00013078"/>
    </source>
</evidence>
<dbReference type="Gene3D" id="3.40.50.1000">
    <property type="entry name" value="HAD superfamily/HAD-like"/>
    <property type="match status" value="1"/>
</dbReference>
<dbReference type="GO" id="GO:0005829">
    <property type="term" value="C:cytosol"/>
    <property type="evidence" value="ECO:0007669"/>
    <property type="project" value="TreeGrafter"/>
</dbReference>
<dbReference type="InterPro" id="IPR006439">
    <property type="entry name" value="HAD-SF_hydro_IA"/>
</dbReference>
<keyword evidence="5" id="KW-0378">Hydrolase</keyword>
<keyword evidence="6" id="KW-1185">Reference proteome</keyword>
<dbReference type="InterPro" id="IPR023214">
    <property type="entry name" value="HAD_sf"/>
</dbReference>
<dbReference type="InterPro" id="IPR023198">
    <property type="entry name" value="PGP-like_dom2"/>
</dbReference>
<proteinExistence type="inferred from homology"/>
<evidence type="ECO:0000256" key="3">
    <source>
        <dbReference type="ARBA" id="ARBA00006171"/>
    </source>
</evidence>
<name>A0A5B8RZ21_9SPHN</name>
<reference evidence="5 6" key="1">
    <citation type="journal article" date="2013" name="J. Microbiol. Biotechnol.">
        <title>Novosphingobium ginsenosidimutans sp. nov., with the ability to convert ginsenoside.</title>
        <authorList>
            <person name="Kim J.K."/>
            <person name="He D."/>
            <person name="Liu Q.M."/>
            <person name="Park H.Y."/>
            <person name="Jung M.S."/>
            <person name="Yoon M.H."/>
            <person name="Kim S.C."/>
            <person name="Im W.T."/>
        </authorList>
    </citation>
    <scope>NUCLEOTIDE SEQUENCE [LARGE SCALE GENOMIC DNA]</scope>
    <source>
        <strain evidence="5 6">FW-6</strain>
    </source>
</reference>
<dbReference type="GO" id="GO:0008967">
    <property type="term" value="F:phosphoglycolate phosphatase activity"/>
    <property type="evidence" value="ECO:0007669"/>
    <property type="project" value="UniProtKB-EC"/>
</dbReference>
<dbReference type="EC" id="3.1.3.18" evidence="4"/>
<dbReference type="SFLD" id="SFLDS00003">
    <property type="entry name" value="Haloacid_Dehalogenase"/>
    <property type="match status" value="1"/>
</dbReference>
<dbReference type="GO" id="GO:0006281">
    <property type="term" value="P:DNA repair"/>
    <property type="evidence" value="ECO:0007669"/>
    <property type="project" value="TreeGrafter"/>
</dbReference>
<dbReference type="Proteomes" id="UP000321172">
    <property type="component" value="Chromosome"/>
</dbReference>
<dbReference type="SUPFAM" id="SSF56784">
    <property type="entry name" value="HAD-like"/>
    <property type="match status" value="1"/>
</dbReference>
<comment type="similarity">
    <text evidence="3">Belongs to the HAD-like hydrolase superfamily. CbbY/CbbZ/Gph/YieH family.</text>
</comment>
<organism evidence="5 6">
    <name type="scientific">Novosphingobium ginsenosidimutans</name>
    <dbReference type="NCBI Taxonomy" id="1176536"/>
    <lineage>
        <taxon>Bacteria</taxon>
        <taxon>Pseudomonadati</taxon>
        <taxon>Pseudomonadota</taxon>
        <taxon>Alphaproteobacteria</taxon>
        <taxon>Sphingomonadales</taxon>
        <taxon>Sphingomonadaceae</taxon>
        <taxon>Novosphingobium</taxon>
    </lineage>
</organism>
<dbReference type="InterPro" id="IPR036412">
    <property type="entry name" value="HAD-like_sf"/>
</dbReference>
<comment type="pathway">
    <text evidence="2">Organic acid metabolism; glycolate biosynthesis; glycolate from 2-phosphoglycolate: step 1/1.</text>
</comment>
<evidence type="ECO:0000256" key="1">
    <source>
        <dbReference type="ARBA" id="ARBA00000830"/>
    </source>
</evidence>
<evidence type="ECO:0000256" key="2">
    <source>
        <dbReference type="ARBA" id="ARBA00004818"/>
    </source>
</evidence>
<evidence type="ECO:0000313" key="6">
    <source>
        <dbReference type="Proteomes" id="UP000321172"/>
    </source>
</evidence>
<evidence type="ECO:0000313" key="5">
    <source>
        <dbReference type="EMBL" id="QEA14756.1"/>
    </source>
</evidence>
<dbReference type="InterPro" id="IPR050155">
    <property type="entry name" value="HAD-like_hydrolase_sf"/>
</dbReference>
<comment type="catalytic activity">
    <reaction evidence="1">
        <text>2-phosphoglycolate + H2O = glycolate + phosphate</text>
        <dbReference type="Rhea" id="RHEA:14369"/>
        <dbReference type="ChEBI" id="CHEBI:15377"/>
        <dbReference type="ChEBI" id="CHEBI:29805"/>
        <dbReference type="ChEBI" id="CHEBI:43474"/>
        <dbReference type="ChEBI" id="CHEBI:58033"/>
        <dbReference type="EC" id="3.1.3.18"/>
    </reaction>
</comment>
<accession>A0A5B8RZ21</accession>
<dbReference type="InterPro" id="IPR041492">
    <property type="entry name" value="HAD_2"/>
</dbReference>
<sequence>MTAIRFATVGFDLDGTLLDTSRDLGVALNHALASIDRPPVPDAQVMNLIGGGSGLMLRRALALTGGDDGIDFDALRQVLLAHYEANIAVHTALYPGGAAMLDALDACGVRIAMVTNKPQHLAVKLLGELGLLDRFACVIGGGGGFPLKPAPDALHAMVERSGGGAAAYVGDTTFDTGAARAAGLPCVAVSFGFNDQPAHELGAEAVIDHFDTLIPVLATL</sequence>
<dbReference type="PANTHER" id="PTHR43434:SF1">
    <property type="entry name" value="PHOSPHOGLYCOLATE PHOSPHATASE"/>
    <property type="match status" value="1"/>
</dbReference>
<dbReference type="NCBIfam" id="TIGR01549">
    <property type="entry name" value="HAD-SF-IA-v1"/>
    <property type="match status" value="1"/>
</dbReference>
<dbReference type="PANTHER" id="PTHR43434">
    <property type="entry name" value="PHOSPHOGLYCOLATE PHOSPHATASE"/>
    <property type="match status" value="1"/>
</dbReference>
<dbReference type="EMBL" id="CP042345">
    <property type="protein sequence ID" value="QEA14756.1"/>
    <property type="molecule type" value="Genomic_DNA"/>
</dbReference>
<dbReference type="AlphaFoldDB" id="A0A5B8RZ21"/>
<dbReference type="SFLD" id="SFLDG01129">
    <property type="entry name" value="C1.5:_HAD__Beta-PGM__Phosphata"/>
    <property type="match status" value="1"/>
</dbReference>